<keyword evidence="3" id="KW-1185">Reference proteome</keyword>
<comment type="caution">
    <text evidence="2">The sequence shown here is derived from an EMBL/GenBank/DDBJ whole genome shotgun (WGS) entry which is preliminary data.</text>
</comment>
<proteinExistence type="predicted"/>
<dbReference type="Proteomes" id="UP001352852">
    <property type="component" value="Unassembled WGS sequence"/>
</dbReference>
<reference evidence="2 3" key="1">
    <citation type="submission" date="2021-06" db="EMBL/GenBank/DDBJ databases">
        <authorList>
            <person name="Palmer J.M."/>
        </authorList>
    </citation>
    <scope>NUCLEOTIDE SEQUENCE [LARGE SCALE GENOMIC DNA]</scope>
    <source>
        <strain evidence="2 3">CL_MEX2019</strain>
        <tissue evidence="2">Muscle</tissue>
    </source>
</reference>
<keyword evidence="1" id="KW-0472">Membrane</keyword>
<feature type="transmembrane region" description="Helical" evidence="1">
    <location>
        <begin position="40"/>
        <end position="60"/>
    </location>
</feature>
<keyword evidence="1" id="KW-0812">Transmembrane</keyword>
<evidence type="ECO:0000313" key="2">
    <source>
        <dbReference type="EMBL" id="MED6283173.1"/>
    </source>
</evidence>
<accession>A0ABU7E7F0</accession>
<dbReference type="EMBL" id="JAHUTJ010049494">
    <property type="protein sequence ID" value="MED6283173.1"/>
    <property type="molecule type" value="Genomic_DNA"/>
</dbReference>
<evidence type="ECO:0000313" key="3">
    <source>
        <dbReference type="Proteomes" id="UP001352852"/>
    </source>
</evidence>
<gene>
    <name evidence="2" type="ORF">CHARACLAT_006110</name>
</gene>
<protein>
    <submittedName>
        <fullName evidence="2">Uncharacterized protein</fullName>
    </submittedName>
</protein>
<sequence length="83" mass="9405">MNLNTTQDLHLSALLMEVKDLRLRRQNGALAAWMARDKKSAIVIAPSLISPIYLVAICCYRPIPLFTRSSCCRGPYQIQIQPF</sequence>
<keyword evidence="1" id="KW-1133">Transmembrane helix</keyword>
<name>A0ABU7E7F0_9TELE</name>
<organism evidence="2 3">
    <name type="scientific">Characodon lateralis</name>
    <dbReference type="NCBI Taxonomy" id="208331"/>
    <lineage>
        <taxon>Eukaryota</taxon>
        <taxon>Metazoa</taxon>
        <taxon>Chordata</taxon>
        <taxon>Craniata</taxon>
        <taxon>Vertebrata</taxon>
        <taxon>Euteleostomi</taxon>
        <taxon>Actinopterygii</taxon>
        <taxon>Neopterygii</taxon>
        <taxon>Teleostei</taxon>
        <taxon>Neoteleostei</taxon>
        <taxon>Acanthomorphata</taxon>
        <taxon>Ovalentaria</taxon>
        <taxon>Atherinomorphae</taxon>
        <taxon>Cyprinodontiformes</taxon>
        <taxon>Goodeidae</taxon>
        <taxon>Characodon</taxon>
    </lineage>
</organism>
<evidence type="ECO:0000256" key="1">
    <source>
        <dbReference type="SAM" id="Phobius"/>
    </source>
</evidence>